<reference evidence="2 3" key="1">
    <citation type="journal article" date="2024" name="Commun. Biol.">
        <title>Comparative genomic analysis of thermophilic fungi reveals convergent evolutionary adaptations and gene losses.</title>
        <authorList>
            <person name="Steindorff A.S."/>
            <person name="Aguilar-Pontes M.V."/>
            <person name="Robinson A.J."/>
            <person name="Andreopoulos B."/>
            <person name="LaButti K."/>
            <person name="Kuo A."/>
            <person name="Mondo S."/>
            <person name="Riley R."/>
            <person name="Otillar R."/>
            <person name="Haridas S."/>
            <person name="Lipzen A."/>
            <person name="Grimwood J."/>
            <person name="Schmutz J."/>
            <person name="Clum A."/>
            <person name="Reid I.D."/>
            <person name="Moisan M.C."/>
            <person name="Butler G."/>
            <person name="Nguyen T.T.M."/>
            <person name="Dewar K."/>
            <person name="Conant G."/>
            <person name="Drula E."/>
            <person name="Henrissat B."/>
            <person name="Hansel C."/>
            <person name="Singer S."/>
            <person name="Hutchinson M.I."/>
            <person name="de Vries R.P."/>
            <person name="Natvig D.O."/>
            <person name="Powell A.J."/>
            <person name="Tsang A."/>
            <person name="Grigoriev I.V."/>
        </authorList>
    </citation>
    <scope>NUCLEOTIDE SEQUENCE [LARGE SCALE GENOMIC DNA]</scope>
    <source>
        <strain evidence="2 3">CBS 494.80</strain>
    </source>
</reference>
<keyword evidence="3" id="KW-1185">Reference proteome</keyword>
<feature type="chain" id="PRO_5045084381" evidence="1">
    <location>
        <begin position="20"/>
        <end position="87"/>
    </location>
</feature>
<organism evidence="2 3">
    <name type="scientific">Oculimacula yallundae</name>
    <dbReference type="NCBI Taxonomy" id="86028"/>
    <lineage>
        <taxon>Eukaryota</taxon>
        <taxon>Fungi</taxon>
        <taxon>Dikarya</taxon>
        <taxon>Ascomycota</taxon>
        <taxon>Pezizomycotina</taxon>
        <taxon>Leotiomycetes</taxon>
        <taxon>Helotiales</taxon>
        <taxon>Ploettnerulaceae</taxon>
        <taxon>Oculimacula</taxon>
    </lineage>
</organism>
<dbReference type="EMBL" id="JAZHXI010000012">
    <property type="protein sequence ID" value="KAL2065952.1"/>
    <property type="molecule type" value="Genomic_DNA"/>
</dbReference>
<comment type="caution">
    <text evidence="2">The sequence shown here is derived from an EMBL/GenBank/DDBJ whole genome shotgun (WGS) entry which is preliminary data.</text>
</comment>
<feature type="signal peptide" evidence="1">
    <location>
        <begin position="1"/>
        <end position="19"/>
    </location>
</feature>
<evidence type="ECO:0000256" key="1">
    <source>
        <dbReference type="SAM" id="SignalP"/>
    </source>
</evidence>
<proteinExistence type="predicted"/>
<sequence>MRASILYSVGLLLIPFASAATCEFRQTYCSPLTACATVAQSARGTCRVSEVNNSCSVTDNKNGSGVVKVRAMADINGIRVQQKTDTA</sequence>
<evidence type="ECO:0000313" key="3">
    <source>
        <dbReference type="Proteomes" id="UP001595075"/>
    </source>
</evidence>
<keyword evidence="1" id="KW-0732">Signal</keyword>
<accession>A0ABR4C8F9</accession>
<protein>
    <submittedName>
        <fullName evidence="2">Uncharacterized protein</fullName>
    </submittedName>
</protein>
<evidence type="ECO:0000313" key="2">
    <source>
        <dbReference type="EMBL" id="KAL2065952.1"/>
    </source>
</evidence>
<gene>
    <name evidence="2" type="ORF">VTL71DRAFT_3622</name>
</gene>
<name>A0ABR4C8F9_9HELO</name>
<dbReference type="Proteomes" id="UP001595075">
    <property type="component" value="Unassembled WGS sequence"/>
</dbReference>